<evidence type="ECO:0000256" key="3">
    <source>
        <dbReference type="ARBA" id="ARBA00022824"/>
    </source>
</evidence>
<dbReference type="PROSITE" id="PS00803">
    <property type="entry name" value="CALRETICULIN_1"/>
    <property type="match status" value="1"/>
</dbReference>
<dbReference type="EMBL" id="AMZH03000936">
    <property type="protein sequence ID" value="RRT81324.1"/>
    <property type="molecule type" value="Genomic_DNA"/>
</dbReference>
<feature type="non-terminal residue" evidence="6">
    <location>
        <position position="183"/>
    </location>
</feature>
<accession>A0A427AYI0</accession>
<dbReference type="GO" id="GO:0051082">
    <property type="term" value="F:unfolded protein binding"/>
    <property type="evidence" value="ECO:0007669"/>
    <property type="project" value="InterPro"/>
</dbReference>
<keyword evidence="5" id="KW-0732">Signal</keyword>
<keyword evidence="5" id="KW-0143">Chaperone</keyword>
<evidence type="ECO:0000256" key="1">
    <source>
        <dbReference type="ARBA" id="ARBA00004240"/>
    </source>
</evidence>
<dbReference type="InterPro" id="IPR013320">
    <property type="entry name" value="ConA-like_dom_sf"/>
</dbReference>
<dbReference type="PANTHER" id="PTHR11073:SF2">
    <property type="entry name" value="CALRETICULIN"/>
    <property type="match status" value="1"/>
</dbReference>
<dbReference type="GO" id="GO:0005509">
    <property type="term" value="F:calcium ion binding"/>
    <property type="evidence" value="ECO:0007669"/>
    <property type="project" value="InterPro"/>
</dbReference>
<gene>
    <name evidence="6" type="ORF">B296_00009239</name>
</gene>
<dbReference type="InterPro" id="IPR001580">
    <property type="entry name" value="Calret/calnex"/>
</dbReference>
<dbReference type="GO" id="GO:0006457">
    <property type="term" value="P:protein folding"/>
    <property type="evidence" value="ECO:0007669"/>
    <property type="project" value="InterPro"/>
</dbReference>
<evidence type="ECO:0000256" key="5">
    <source>
        <dbReference type="RuleBase" id="RU362126"/>
    </source>
</evidence>
<dbReference type="AlphaFoldDB" id="A0A427AYI0"/>
<keyword evidence="3 5" id="KW-0256">Endoplasmic reticulum</keyword>
<feature type="signal peptide" evidence="5">
    <location>
        <begin position="1"/>
        <end position="25"/>
    </location>
</feature>
<evidence type="ECO:0000313" key="7">
    <source>
        <dbReference type="Proteomes" id="UP000287651"/>
    </source>
</evidence>
<feature type="chain" id="PRO_5018812061" description="Calreticulin" evidence="5">
    <location>
        <begin position="26"/>
        <end position="183"/>
    </location>
</feature>
<comment type="similarity">
    <text evidence="2 5">Belongs to the calreticulin family.</text>
</comment>
<dbReference type="InterPro" id="IPR018124">
    <property type="entry name" value="Calret/calnex_CS"/>
</dbReference>
<name>A0A427AYI0_ENSVE</name>
<proteinExistence type="inferred from homology"/>
<protein>
    <recommendedName>
        <fullName evidence="8">Calreticulin</fullName>
    </recommendedName>
</protein>
<reference evidence="6 7" key="1">
    <citation type="journal article" date="2014" name="Agronomy (Basel)">
        <title>A Draft Genome Sequence for Ensete ventricosum, the Drought-Tolerant Tree Against Hunger.</title>
        <authorList>
            <person name="Harrison J."/>
            <person name="Moore K.A."/>
            <person name="Paszkiewicz K."/>
            <person name="Jones T."/>
            <person name="Grant M."/>
            <person name="Ambacheew D."/>
            <person name="Muzemil S."/>
            <person name="Studholme D.J."/>
        </authorList>
    </citation>
    <scope>NUCLEOTIDE SEQUENCE [LARGE SCALE GENOMIC DNA]</scope>
</reference>
<dbReference type="SUPFAM" id="SSF49899">
    <property type="entry name" value="Concanavalin A-like lectins/glucanases"/>
    <property type="match status" value="1"/>
</dbReference>
<dbReference type="Pfam" id="PF00262">
    <property type="entry name" value="Calreticulin"/>
    <property type="match status" value="1"/>
</dbReference>
<dbReference type="Gene3D" id="2.60.120.200">
    <property type="match status" value="2"/>
</dbReference>
<dbReference type="Proteomes" id="UP000287651">
    <property type="component" value="Unassembled WGS sequence"/>
</dbReference>
<comment type="caution">
    <text evidence="6">The sequence shown here is derived from an EMBL/GenBank/DDBJ whole genome shotgun (WGS) entry which is preliminary data.</text>
</comment>
<dbReference type="GO" id="GO:0036503">
    <property type="term" value="P:ERAD pathway"/>
    <property type="evidence" value="ECO:0007669"/>
    <property type="project" value="TreeGrafter"/>
</dbReference>
<comment type="subcellular location">
    <subcellularLocation>
        <location evidence="1">Endoplasmic reticulum</location>
    </subcellularLocation>
</comment>
<evidence type="ECO:0008006" key="8">
    <source>
        <dbReference type="Google" id="ProtNLM"/>
    </source>
</evidence>
<evidence type="ECO:0000313" key="6">
    <source>
        <dbReference type="EMBL" id="RRT81324.1"/>
    </source>
</evidence>
<dbReference type="PANTHER" id="PTHR11073">
    <property type="entry name" value="CALRETICULIN AND CALNEXIN"/>
    <property type="match status" value="1"/>
</dbReference>
<dbReference type="GO" id="GO:0005789">
    <property type="term" value="C:endoplasmic reticulum membrane"/>
    <property type="evidence" value="ECO:0007669"/>
    <property type="project" value="TreeGrafter"/>
</dbReference>
<sequence>MAIRRRSPLAAAIAVALAVVSIASAEVYFEERFGGIQTAEDYRFYAISAEFPEFSNKDKSLVLQFSVKHEQKLDCGGGYIKLLSGEIDQKKFGGETPYRYSLPSLMPSHIATDTPEDWDDKEYIPDPEDKKPEVKAGSLFDNILVCDDPEYAKKIAEETWGKLKDVGAEKTAFDEAEKKKQEE</sequence>
<evidence type="ECO:0000256" key="2">
    <source>
        <dbReference type="ARBA" id="ARBA00010983"/>
    </source>
</evidence>
<evidence type="ECO:0000256" key="4">
    <source>
        <dbReference type="ARBA" id="ARBA00037091"/>
    </source>
</evidence>
<organism evidence="6 7">
    <name type="scientific">Ensete ventricosum</name>
    <name type="common">Abyssinian banana</name>
    <name type="synonym">Musa ensete</name>
    <dbReference type="NCBI Taxonomy" id="4639"/>
    <lineage>
        <taxon>Eukaryota</taxon>
        <taxon>Viridiplantae</taxon>
        <taxon>Streptophyta</taxon>
        <taxon>Embryophyta</taxon>
        <taxon>Tracheophyta</taxon>
        <taxon>Spermatophyta</taxon>
        <taxon>Magnoliopsida</taxon>
        <taxon>Liliopsida</taxon>
        <taxon>Zingiberales</taxon>
        <taxon>Musaceae</taxon>
        <taxon>Ensete</taxon>
    </lineage>
</organism>
<comment type="function">
    <text evidence="4">Molecular calcium-binding chaperone promoting folding, oligomeric assembly and quality control in the ER via the calreticulin/calnexin cycle. This lectin may interact transiently with almost all of the monoglucosylated glycoproteins that are synthesized in the ER.</text>
</comment>